<comment type="function">
    <text evidence="3">Required for maturation of 30S ribosomal subunits.</text>
</comment>
<evidence type="ECO:0000313" key="6">
    <source>
        <dbReference type="EMBL" id="MDO5456754.1"/>
    </source>
</evidence>
<dbReference type="FunFam" id="3.30.300.70:FF:000001">
    <property type="entry name" value="Ribosome maturation factor RimP"/>
    <property type="match status" value="1"/>
</dbReference>
<dbReference type="GO" id="GO:0005829">
    <property type="term" value="C:cytosol"/>
    <property type="evidence" value="ECO:0007669"/>
    <property type="project" value="TreeGrafter"/>
</dbReference>
<evidence type="ECO:0000256" key="2">
    <source>
        <dbReference type="ARBA" id="ARBA00022517"/>
    </source>
</evidence>
<evidence type="ECO:0000256" key="3">
    <source>
        <dbReference type="HAMAP-Rule" id="MF_01077"/>
    </source>
</evidence>
<sequence>MSKTEDLVKEIGTPIAEELGYELANVEYLKEGKNWFLRLYIDQASGISLDDCVTYSEKMGEALDSLDPDPIPQAYFLEVSSLGVERPLETDEDFRQSVGKYVMVTLHEAVEGQSIYEGDLIEATDEEIVLKVRVKTREKDISIQKSNIARAQLTVKL</sequence>
<dbReference type="SUPFAM" id="SSF75420">
    <property type="entry name" value="YhbC-like, N-terminal domain"/>
    <property type="match status" value="1"/>
</dbReference>
<proteinExistence type="inferred from homology"/>
<dbReference type="Pfam" id="PF02576">
    <property type="entry name" value="RimP_N"/>
    <property type="match status" value="1"/>
</dbReference>
<dbReference type="Pfam" id="PF17384">
    <property type="entry name" value="DUF150_C"/>
    <property type="match status" value="1"/>
</dbReference>
<keyword evidence="1 3" id="KW-0963">Cytoplasm</keyword>
<dbReference type="AlphaFoldDB" id="A0AA43UAV5"/>
<dbReference type="Proteomes" id="UP001171751">
    <property type="component" value="Unassembled WGS sequence"/>
</dbReference>
<feature type="domain" description="Ribosome maturation factor RimP C-terminal" evidence="5">
    <location>
        <begin position="88"/>
        <end position="156"/>
    </location>
</feature>
<dbReference type="InterPro" id="IPR028989">
    <property type="entry name" value="RimP_N"/>
</dbReference>
<gene>
    <name evidence="3 6" type="primary">rimP</name>
    <name evidence="6" type="ORF">Q4F26_00275</name>
</gene>
<reference evidence="6" key="1">
    <citation type="submission" date="2023-07" db="EMBL/GenBank/DDBJ databases">
        <title>Between Cages and Wild: Unraveling the Impact of Captivity on Animal Microbiomes and Antimicrobial Resistance.</title>
        <authorList>
            <person name="Schmartz G.P."/>
            <person name="Rehner J."/>
            <person name="Schuff M.J."/>
            <person name="Becker S.L."/>
            <person name="Kravczyk M."/>
            <person name="Gurevich A."/>
            <person name="Francke R."/>
            <person name="Mueller R."/>
            <person name="Keller V."/>
            <person name="Keller A."/>
        </authorList>
    </citation>
    <scope>NUCLEOTIDE SEQUENCE</scope>
    <source>
        <strain evidence="6">S39M_St_73</strain>
    </source>
</reference>
<feature type="domain" description="Ribosome maturation factor RimP N-terminal" evidence="4">
    <location>
        <begin position="14"/>
        <end position="85"/>
    </location>
</feature>
<dbReference type="NCBIfam" id="NF000928">
    <property type="entry name" value="PRK00092.1-2"/>
    <property type="match status" value="1"/>
</dbReference>
<evidence type="ECO:0000259" key="5">
    <source>
        <dbReference type="Pfam" id="PF17384"/>
    </source>
</evidence>
<dbReference type="SUPFAM" id="SSF74942">
    <property type="entry name" value="YhbC-like, C-terminal domain"/>
    <property type="match status" value="1"/>
</dbReference>
<dbReference type="GO" id="GO:0000028">
    <property type="term" value="P:ribosomal small subunit assembly"/>
    <property type="evidence" value="ECO:0007669"/>
    <property type="project" value="TreeGrafter"/>
</dbReference>
<name>A0AA43UAV5_9LACT</name>
<evidence type="ECO:0000313" key="7">
    <source>
        <dbReference type="Proteomes" id="UP001171751"/>
    </source>
</evidence>
<keyword evidence="2 3" id="KW-0690">Ribosome biogenesis</keyword>
<dbReference type="EMBL" id="JAUNQW010000001">
    <property type="protein sequence ID" value="MDO5456754.1"/>
    <property type="molecule type" value="Genomic_DNA"/>
</dbReference>
<dbReference type="InterPro" id="IPR003728">
    <property type="entry name" value="Ribosome_maturation_RimP"/>
</dbReference>
<dbReference type="GO" id="GO:0006412">
    <property type="term" value="P:translation"/>
    <property type="evidence" value="ECO:0007669"/>
    <property type="project" value="TreeGrafter"/>
</dbReference>
<comment type="similarity">
    <text evidence="3">Belongs to the RimP family.</text>
</comment>
<dbReference type="HAMAP" id="MF_01077">
    <property type="entry name" value="RimP"/>
    <property type="match status" value="1"/>
</dbReference>
<dbReference type="InterPro" id="IPR028998">
    <property type="entry name" value="RimP_C"/>
</dbReference>
<dbReference type="CDD" id="cd01734">
    <property type="entry name" value="YlxS_C"/>
    <property type="match status" value="1"/>
</dbReference>
<comment type="caution">
    <text evidence="6">The sequence shown here is derived from an EMBL/GenBank/DDBJ whole genome shotgun (WGS) entry which is preliminary data.</text>
</comment>
<keyword evidence="7" id="KW-1185">Reference proteome</keyword>
<dbReference type="Gene3D" id="3.30.300.70">
    <property type="entry name" value="RimP-like superfamily, N-terminal"/>
    <property type="match status" value="1"/>
</dbReference>
<dbReference type="InterPro" id="IPR036847">
    <property type="entry name" value="RimP_C_sf"/>
</dbReference>
<comment type="subcellular location">
    <subcellularLocation>
        <location evidence="3">Cytoplasm</location>
    </subcellularLocation>
</comment>
<accession>A0AA43UAV5</accession>
<protein>
    <recommendedName>
        <fullName evidence="3">Ribosome maturation factor RimP</fullName>
    </recommendedName>
</protein>
<evidence type="ECO:0000256" key="1">
    <source>
        <dbReference type="ARBA" id="ARBA00022490"/>
    </source>
</evidence>
<dbReference type="Gene3D" id="2.30.30.180">
    <property type="entry name" value="Ribosome maturation factor RimP, C-terminal domain"/>
    <property type="match status" value="1"/>
</dbReference>
<dbReference type="InterPro" id="IPR035956">
    <property type="entry name" value="RimP_N_sf"/>
</dbReference>
<dbReference type="PANTHER" id="PTHR33867">
    <property type="entry name" value="RIBOSOME MATURATION FACTOR RIMP"/>
    <property type="match status" value="1"/>
</dbReference>
<organism evidence="6 7">
    <name type="scientific">Atopococcus tabaci</name>
    <dbReference type="NCBI Taxonomy" id="269774"/>
    <lineage>
        <taxon>Bacteria</taxon>
        <taxon>Bacillati</taxon>
        <taxon>Bacillota</taxon>
        <taxon>Bacilli</taxon>
        <taxon>Lactobacillales</taxon>
        <taxon>Carnobacteriaceae</taxon>
        <taxon>Atopococcus</taxon>
    </lineage>
</organism>
<evidence type="ECO:0000259" key="4">
    <source>
        <dbReference type="Pfam" id="PF02576"/>
    </source>
</evidence>
<dbReference type="PANTHER" id="PTHR33867:SF1">
    <property type="entry name" value="RIBOSOME MATURATION FACTOR RIMP"/>
    <property type="match status" value="1"/>
</dbReference>